<feature type="region of interest" description="Disordered" evidence="1">
    <location>
        <begin position="143"/>
        <end position="204"/>
    </location>
</feature>
<comment type="caution">
    <text evidence="2">The sequence shown here is derived from an EMBL/GenBank/DDBJ whole genome shotgun (WGS) entry which is preliminary data.</text>
</comment>
<evidence type="ECO:0000256" key="1">
    <source>
        <dbReference type="SAM" id="MobiDB-lite"/>
    </source>
</evidence>
<protein>
    <submittedName>
        <fullName evidence="2">Uncharacterized protein</fullName>
    </submittedName>
</protein>
<evidence type="ECO:0000313" key="3">
    <source>
        <dbReference type="Proteomes" id="UP001165060"/>
    </source>
</evidence>
<evidence type="ECO:0000313" key="2">
    <source>
        <dbReference type="EMBL" id="GMI42139.1"/>
    </source>
</evidence>
<reference evidence="2 3" key="1">
    <citation type="journal article" date="2023" name="Commun. Biol.">
        <title>Genome analysis of Parmales, the sister group of diatoms, reveals the evolutionary specialization of diatoms from phago-mixotrophs to photoautotrophs.</title>
        <authorList>
            <person name="Ban H."/>
            <person name="Sato S."/>
            <person name="Yoshikawa S."/>
            <person name="Yamada K."/>
            <person name="Nakamura Y."/>
            <person name="Ichinomiya M."/>
            <person name="Sato N."/>
            <person name="Blanc-Mathieu R."/>
            <person name="Endo H."/>
            <person name="Kuwata A."/>
            <person name="Ogata H."/>
        </authorList>
    </citation>
    <scope>NUCLEOTIDE SEQUENCE [LARGE SCALE GENOMIC DNA]</scope>
</reference>
<dbReference type="Proteomes" id="UP001165060">
    <property type="component" value="Unassembled WGS sequence"/>
</dbReference>
<keyword evidence="3" id="KW-1185">Reference proteome</keyword>
<proteinExistence type="predicted"/>
<sequence length="338" mass="36828">PTRLAAGDASKKERWCRPAYSCILCSHTGGAMTKVSADPTFYKNAVADGLVEEGDESCWVHDVCKICIAPRETLAVEERCALCGKTHPLKGCVKAEPGIMRLNALAKCCVDGCSVVFHPMCAVAGNNTMGECAAKQVKQERKERAAEAERLKEEQKAREKKGKKGLSTTASTTTTTTTTTTTPTAPLSESIPPPSAEPTISPDGIKQVVEPDGMTLQNYYNYRDRDILTCSQFLIRFAPVSDDPKADIEPVVFCGLHNPNRSPHLIGLPAGGDSDVFEPMQRSVPANANEELEKWYEMMDKFQQRTGGEQNGGGGAGKENKRKHGETELKKKSHKKQK</sequence>
<accession>A0ABQ6N6L2</accession>
<name>A0ABQ6N6L2_9STRA</name>
<feature type="region of interest" description="Disordered" evidence="1">
    <location>
        <begin position="299"/>
        <end position="338"/>
    </location>
</feature>
<gene>
    <name evidence="2" type="ORF">TeGR_g12243</name>
</gene>
<feature type="compositionally biased region" description="Low complexity" evidence="1">
    <location>
        <begin position="167"/>
        <end position="186"/>
    </location>
</feature>
<feature type="compositionally biased region" description="Basic and acidic residues" evidence="1">
    <location>
        <begin position="143"/>
        <end position="157"/>
    </location>
</feature>
<dbReference type="EMBL" id="BRYB01001052">
    <property type="protein sequence ID" value="GMI42139.1"/>
    <property type="molecule type" value="Genomic_DNA"/>
</dbReference>
<feature type="non-terminal residue" evidence="2">
    <location>
        <position position="1"/>
    </location>
</feature>
<organism evidence="2 3">
    <name type="scientific">Tetraparma gracilis</name>
    <dbReference type="NCBI Taxonomy" id="2962635"/>
    <lineage>
        <taxon>Eukaryota</taxon>
        <taxon>Sar</taxon>
        <taxon>Stramenopiles</taxon>
        <taxon>Ochrophyta</taxon>
        <taxon>Bolidophyceae</taxon>
        <taxon>Parmales</taxon>
        <taxon>Triparmaceae</taxon>
        <taxon>Tetraparma</taxon>
    </lineage>
</organism>